<dbReference type="Gramene" id="KRH02817">
    <property type="protein sequence ID" value="KRH02817"/>
    <property type="gene ID" value="GLYMA_17G060500"/>
</dbReference>
<dbReference type="AlphaFoldDB" id="A0A0R0F908"/>
<organism evidence="2">
    <name type="scientific">Glycine max</name>
    <name type="common">Soybean</name>
    <name type="synonym">Glycine hispida</name>
    <dbReference type="NCBI Taxonomy" id="3847"/>
    <lineage>
        <taxon>Eukaryota</taxon>
        <taxon>Viridiplantae</taxon>
        <taxon>Streptophyta</taxon>
        <taxon>Embryophyta</taxon>
        <taxon>Tracheophyta</taxon>
        <taxon>Spermatophyta</taxon>
        <taxon>Magnoliopsida</taxon>
        <taxon>eudicotyledons</taxon>
        <taxon>Gunneridae</taxon>
        <taxon>Pentapetalae</taxon>
        <taxon>rosids</taxon>
        <taxon>fabids</taxon>
        <taxon>Fabales</taxon>
        <taxon>Fabaceae</taxon>
        <taxon>Papilionoideae</taxon>
        <taxon>50 kb inversion clade</taxon>
        <taxon>NPAAA clade</taxon>
        <taxon>indigoferoid/millettioid clade</taxon>
        <taxon>Phaseoleae</taxon>
        <taxon>Glycine</taxon>
        <taxon>Glycine subgen. Soja</taxon>
    </lineage>
</organism>
<evidence type="ECO:0000313" key="2">
    <source>
        <dbReference type="EMBL" id="KRH02817.1"/>
    </source>
</evidence>
<feature type="compositionally biased region" description="Basic residues" evidence="1">
    <location>
        <begin position="61"/>
        <end position="74"/>
    </location>
</feature>
<evidence type="ECO:0000313" key="4">
    <source>
        <dbReference type="Proteomes" id="UP000008827"/>
    </source>
</evidence>
<dbReference type="Proteomes" id="UP000008827">
    <property type="component" value="Chromosome 17"/>
</dbReference>
<protein>
    <submittedName>
        <fullName evidence="2 3">Uncharacterized protein</fullName>
    </submittedName>
</protein>
<reference evidence="3" key="2">
    <citation type="submission" date="2018-02" db="UniProtKB">
        <authorList>
            <consortium name="EnsemblPlants"/>
        </authorList>
    </citation>
    <scope>IDENTIFICATION</scope>
    <source>
        <strain evidence="3">Williams 82</strain>
    </source>
</reference>
<evidence type="ECO:0000313" key="3">
    <source>
        <dbReference type="EnsemblPlants" id="KRH02817"/>
    </source>
</evidence>
<proteinExistence type="predicted"/>
<evidence type="ECO:0000256" key="1">
    <source>
        <dbReference type="SAM" id="MobiDB-lite"/>
    </source>
</evidence>
<reference evidence="2 3" key="1">
    <citation type="journal article" date="2010" name="Nature">
        <title>Genome sequence of the palaeopolyploid soybean.</title>
        <authorList>
            <person name="Schmutz J."/>
            <person name="Cannon S.B."/>
            <person name="Schlueter J."/>
            <person name="Ma J."/>
            <person name="Mitros T."/>
            <person name="Nelson W."/>
            <person name="Hyten D.L."/>
            <person name="Song Q."/>
            <person name="Thelen J.J."/>
            <person name="Cheng J."/>
            <person name="Xu D."/>
            <person name="Hellsten U."/>
            <person name="May G.D."/>
            <person name="Yu Y."/>
            <person name="Sakurai T."/>
            <person name="Umezawa T."/>
            <person name="Bhattacharyya M.K."/>
            <person name="Sandhu D."/>
            <person name="Valliyodan B."/>
            <person name="Lindquist E."/>
            <person name="Peto M."/>
            <person name="Grant D."/>
            <person name="Shu S."/>
            <person name="Goodstein D."/>
            <person name="Barry K."/>
            <person name="Futrell-Griggs M."/>
            <person name="Abernathy B."/>
            <person name="Du J."/>
            <person name="Tian Z."/>
            <person name="Zhu L."/>
            <person name="Gill N."/>
            <person name="Joshi T."/>
            <person name="Libault M."/>
            <person name="Sethuraman A."/>
            <person name="Zhang X.-C."/>
            <person name="Shinozaki K."/>
            <person name="Nguyen H.T."/>
            <person name="Wing R.A."/>
            <person name="Cregan P."/>
            <person name="Specht J."/>
            <person name="Grimwood J."/>
            <person name="Rokhsar D."/>
            <person name="Stacey G."/>
            <person name="Shoemaker R.C."/>
            <person name="Jackson S.A."/>
        </authorList>
    </citation>
    <scope>NUCLEOTIDE SEQUENCE [LARGE SCALE GENOMIC DNA]</scope>
    <source>
        <strain evidence="3">cv. Williams 82</strain>
        <tissue evidence="2">Callus</tissue>
    </source>
</reference>
<keyword evidence="4" id="KW-1185">Reference proteome</keyword>
<dbReference type="EnsemblPlants" id="KRH02817">
    <property type="protein sequence ID" value="KRH02817"/>
    <property type="gene ID" value="GLYMA_17G060500"/>
</dbReference>
<reference evidence="2" key="3">
    <citation type="submission" date="2018-07" db="EMBL/GenBank/DDBJ databases">
        <title>WGS assembly of Glycine max.</title>
        <authorList>
            <person name="Schmutz J."/>
            <person name="Cannon S."/>
            <person name="Schlueter J."/>
            <person name="Ma J."/>
            <person name="Mitros T."/>
            <person name="Nelson W."/>
            <person name="Hyten D."/>
            <person name="Song Q."/>
            <person name="Thelen J."/>
            <person name="Cheng J."/>
            <person name="Xu D."/>
            <person name="Hellsten U."/>
            <person name="May G."/>
            <person name="Yu Y."/>
            <person name="Sakurai T."/>
            <person name="Umezawa T."/>
            <person name="Bhattacharyya M."/>
            <person name="Sandhu D."/>
            <person name="Valliyodan B."/>
            <person name="Lindquist E."/>
            <person name="Peto M."/>
            <person name="Grant D."/>
            <person name="Shu S."/>
            <person name="Goodstein D."/>
            <person name="Barry K."/>
            <person name="Futrell-Griggs M."/>
            <person name="Abernathy B."/>
            <person name="Du J."/>
            <person name="Tian Z."/>
            <person name="Zhu L."/>
            <person name="Gill N."/>
            <person name="Joshi T."/>
            <person name="Libault M."/>
            <person name="Sethuraman A."/>
            <person name="Zhang X."/>
            <person name="Shinozaki K."/>
            <person name="Nguyen H."/>
            <person name="Wing R."/>
            <person name="Cregan P."/>
            <person name="Specht J."/>
            <person name="Grimwood J."/>
            <person name="Rokhsar D."/>
            <person name="Stacey G."/>
            <person name="Shoemaker R."/>
            <person name="Jackson S."/>
        </authorList>
    </citation>
    <scope>NUCLEOTIDE SEQUENCE</scope>
    <source>
        <tissue evidence="2">Callus</tissue>
    </source>
</reference>
<accession>A0A0R0F908</accession>
<dbReference type="InParanoid" id="A0A0R0F908"/>
<gene>
    <name evidence="2" type="ORF">GLYMA_17G060500</name>
</gene>
<feature type="region of interest" description="Disordered" evidence="1">
    <location>
        <begin position="61"/>
        <end position="83"/>
    </location>
</feature>
<sequence>MDAQNISFSKIMYIGHGKKIMEGEILISSQKQSCNLCMVVFCREMTFPFPSSISIVSWSGHRHGRRSVQRRRRQREQPHSQEPLRLAMGVPLQHRYHLHDDDNNLARRLDQTENWI</sequence>
<name>A0A0R0F908_SOYBN</name>
<dbReference type="EMBL" id="CM000850">
    <property type="protein sequence ID" value="KRH02817.1"/>
    <property type="molecule type" value="Genomic_DNA"/>
</dbReference>